<evidence type="ECO:0000313" key="8">
    <source>
        <dbReference type="Proteomes" id="UP000295518"/>
    </source>
</evidence>
<feature type="transmembrane region" description="Helical" evidence="6">
    <location>
        <begin position="26"/>
        <end position="49"/>
    </location>
</feature>
<dbReference type="RefSeq" id="WP_094254850.1">
    <property type="nucleotide sequence ID" value="NZ_NNCE01000006.1"/>
</dbReference>
<feature type="transmembrane region" description="Helical" evidence="6">
    <location>
        <begin position="115"/>
        <end position="139"/>
    </location>
</feature>
<evidence type="ECO:0000313" key="7">
    <source>
        <dbReference type="EMBL" id="TDO19425.1"/>
    </source>
</evidence>
<dbReference type="AlphaFoldDB" id="A0A4R6IET3"/>
<proteinExistence type="inferred from homology"/>
<comment type="subcellular location">
    <subcellularLocation>
        <location evidence="1">Membrane</location>
        <topology evidence="1">Multi-pass membrane protein</topology>
    </subcellularLocation>
</comment>
<dbReference type="Proteomes" id="UP000295518">
    <property type="component" value="Unassembled WGS sequence"/>
</dbReference>
<dbReference type="GO" id="GO:0005886">
    <property type="term" value="C:plasma membrane"/>
    <property type="evidence" value="ECO:0007669"/>
    <property type="project" value="TreeGrafter"/>
</dbReference>
<dbReference type="Pfam" id="PF01226">
    <property type="entry name" value="Form_Nir_trans"/>
    <property type="match status" value="1"/>
</dbReference>
<dbReference type="Gene3D" id="1.20.1080.10">
    <property type="entry name" value="Glycerol uptake facilitator protein"/>
    <property type="match status" value="1"/>
</dbReference>
<dbReference type="InterPro" id="IPR023271">
    <property type="entry name" value="Aquaporin-like"/>
</dbReference>
<dbReference type="GO" id="GO:0015499">
    <property type="term" value="F:formate transmembrane transporter activity"/>
    <property type="evidence" value="ECO:0007669"/>
    <property type="project" value="TreeGrafter"/>
</dbReference>
<dbReference type="PANTHER" id="PTHR30520">
    <property type="entry name" value="FORMATE TRANSPORTER-RELATED"/>
    <property type="match status" value="1"/>
</dbReference>
<feature type="transmembrane region" description="Helical" evidence="6">
    <location>
        <begin position="69"/>
        <end position="94"/>
    </location>
</feature>
<comment type="similarity">
    <text evidence="5">Belongs to the FNT transporter (TC 1.A.16) family.</text>
</comment>
<keyword evidence="2 6" id="KW-0812">Transmembrane</keyword>
<sequence length="339" mass="37880">MRNYKTNFDNAVEYGLSKGKMPWWKIFIMGFLGSIYVGIAYVGYVKIAAAFINNAESVGTSLAFNPGGLVLASAIFPVGLLFIVFLGGSLFTSDNLSMLGVLSKKASFRSLFRKWFFVLLANTIGAFFIAYVLRIANAFHGDELRVISWLIAKKTFDDWYAIIASAFVSNILVAGTVWASLATTQSIGKIFVIYFPITLFALTGFHHVVANIIIFAIGISYNAEITELIGQAWIGRAVYNNVLPATLGNWLSGAIFLPIMYWLLVKYKAKPYSLLQTIGVMIHIGDSDGYCQECKLDVDAISQHIVEKHKNKNRIQLLKYSYQKYRDAYKNEKKNKAKS</sequence>
<comment type="caution">
    <text evidence="7">The sequence shown here is derived from an EMBL/GenBank/DDBJ whole genome shotgun (WGS) entry which is preliminary data.</text>
</comment>
<evidence type="ECO:0000256" key="1">
    <source>
        <dbReference type="ARBA" id="ARBA00004141"/>
    </source>
</evidence>
<evidence type="ECO:0000256" key="6">
    <source>
        <dbReference type="SAM" id="Phobius"/>
    </source>
</evidence>
<dbReference type="PANTHER" id="PTHR30520:SF6">
    <property type="entry name" value="FORMATE_NITRATE FAMILY TRANSPORTER (EUROFUNG)"/>
    <property type="match status" value="1"/>
</dbReference>
<gene>
    <name evidence="7" type="ORF">EI74_0696</name>
</gene>
<dbReference type="InterPro" id="IPR000292">
    <property type="entry name" value="For/NO2_transpt"/>
</dbReference>
<keyword evidence="4 6" id="KW-0472">Membrane</keyword>
<dbReference type="EMBL" id="SNWN01000014">
    <property type="protein sequence ID" value="TDO19425.1"/>
    <property type="molecule type" value="Genomic_DNA"/>
</dbReference>
<feature type="transmembrane region" description="Helical" evidence="6">
    <location>
        <begin position="159"/>
        <end position="179"/>
    </location>
</feature>
<protein>
    <submittedName>
        <fullName evidence="7">Formate transporter</fullName>
    </submittedName>
</protein>
<evidence type="ECO:0000256" key="5">
    <source>
        <dbReference type="ARBA" id="ARBA00049660"/>
    </source>
</evidence>
<accession>A0A4R6IET3</accession>
<dbReference type="OrthoDB" id="391622at2"/>
<name>A0A4R6IET3_9MOLU</name>
<evidence type="ECO:0000256" key="4">
    <source>
        <dbReference type="ARBA" id="ARBA00023136"/>
    </source>
</evidence>
<evidence type="ECO:0000256" key="3">
    <source>
        <dbReference type="ARBA" id="ARBA00022989"/>
    </source>
</evidence>
<keyword evidence="8" id="KW-1185">Reference proteome</keyword>
<organism evidence="7 8">
    <name type="scientific">Mycoplasma testudineum</name>
    <dbReference type="NCBI Taxonomy" id="244584"/>
    <lineage>
        <taxon>Bacteria</taxon>
        <taxon>Bacillati</taxon>
        <taxon>Mycoplasmatota</taxon>
        <taxon>Mollicutes</taxon>
        <taxon>Mycoplasmataceae</taxon>
        <taxon>Mycoplasma</taxon>
    </lineage>
</organism>
<keyword evidence="3 6" id="KW-1133">Transmembrane helix</keyword>
<feature type="transmembrane region" description="Helical" evidence="6">
    <location>
        <begin position="241"/>
        <end position="264"/>
    </location>
</feature>
<evidence type="ECO:0000256" key="2">
    <source>
        <dbReference type="ARBA" id="ARBA00022692"/>
    </source>
</evidence>
<reference evidence="7 8" key="1">
    <citation type="submission" date="2019-03" db="EMBL/GenBank/DDBJ databases">
        <title>Genomic Encyclopedia of Archaeal and Bacterial Type Strains, Phase II (KMG-II): from individual species to whole genera.</title>
        <authorList>
            <person name="Goeker M."/>
        </authorList>
    </citation>
    <scope>NUCLEOTIDE SEQUENCE [LARGE SCALE GENOMIC DNA]</scope>
    <source>
        <strain evidence="7 8">ATCC 700618</strain>
    </source>
</reference>
<feature type="transmembrane region" description="Helical" evidence="6">
    <location>
        <begin position="191"/>
        <end position="221"/>
    </location>
</feature>